<comment type="similarity">
    <text evidence="1 2">Belongs to the UPF0225 family.</text>
</comment>
<dbReference type="InterPro" id="IPR004027">
    <property type="entry name" value="SEC_C_motif"/>
</dbReference>
<gene>
    <name evidence="4" type="ORF">GCM10009851_32710</name>
</gene>
<dbReference type="InterPro" id="IPR048469">
    <property type="entry name" value="YchJ-like_M"/>
</dbReference>
<evidence type="ECO:0000256" key="2">
    <source>
        <dbReference type="HAMAP-Rule" id="MF_00612"/>
    </source>
</evidence>
<comment type="caution">
    <text evidence="4">The sequence shown here is derived from an EMBL/GenBank/DDBJ whole genome shotgun (WGS) entry which is preliminary data.</text>
</comment>
<dbReference type="InterPro" id="IPR023006">
    <property type="entry name" value="YchJ-like"/>
</dbReference>
<evidence type="ECO:0000313" key="4">
    <source>
        <dbReference type="EMBL" id="GAA2244909.1"/>
    </source>
</evidence>
<accession>A0ABN3DZD8</accession>
<reference evidence="4 5" key="1">
    <citation type="journal article" date="2019" name="Int. J. Syst. Evol. Microbiol.">
        <title>The Global Catalogue of Microorganisms (GCM) 10K type strain sequencing project: providing services to taxonomists for standard genome sequencing and annotation.</title>
        <authorList>
            <consortium name="The Broad Institute Genomics Platform"/>
            <consortium name="The Broad Institute Genome Sequencing Center for Infectious Disease"/>
            <person name="Wu L."/>
            <person name="Ma J."/>
        </authorList>
    </citation>
    <scope>NUCLEOTIDE SEQUENCE [LARGE SCALE GENOMIC DNA]</scope>
    <source>
        <strain evidence="4 5">JCM 16117</strain>
    </source>
</reference>
<dbReference type="Pfam" id="PF17775">
    <property type="entry name" value="YchJ_M-like"/>
    <property type="match status" value="1"/>
</dbReference>
<evidence type="ECO:0000259" key="3">
    <source>
        <dbReference type="Pfam" id="PF17775"/>
    </source>
</evidence>
<evidence type="ECO:0000313" key="5">
    <source>
        <dbReference type="Proteomes" id="UP001500929"/>
    </source>
</evidence>
<name>A0ABN3DZD8_9MICO</name>
<dbReference type="InterPro" id="IPR032710">
    <property type="entry name" value="NTF2-like_dom_sf"/>
</dbReference>
<dbReference type="RefSeq" id="WP_259480663.1">
    <property type="nucleotide sequence ID" value="NZ_BAAAQY010000011.1"/>
</dbReference>
<dbReference type="EMBL" id="BAAAQY010000011">
    <property type="protein sequence ID" value="GAA2244909.1"/>
    <property type="molecule type" value="Genomic_DNA"/>
</dbReference>
<dbReference type="SUPFAM" id="SSF54427">
    <property type="entry name" value="NTF2-like"/>
    <property type="match status" value="1"/>
</dbReference>
<organism evidence="4 5">
    <name type="scientific">Herbiconiux moechotypicola</name>
    <dbReference type="NCBI Taxonomy" id="637393"/>
    <lineage>
        <taxon>Bacteria</taxon>
        <taxon>Bacillati</taxon>
        <taxon>Actinomycetota</taxon>
        <taxon>Actinomycetes</taxon>
        <taxon>Micrococcales</taxon>
        <taxon>Microbacteriaceae</taxon>
        <taxon>Herbiconiux</taxon>
    </lineage>
</organism>
<sequence length="129" mass="14257">MSDRCPCLSGDTFGQCCEPYLAGRAHPPTAERLMRSRYTAFARGDATYLLASWHPSTRPASLELDPGIRWLSLEIVGRSGGGLLDTEGEVEFTARYRVTEADGTGRRGTQHERSRFGRDGGRWSYVGEA</sequence>
<keyword evidence="5" id="KW-1185">Reference proteome</keyword>
<dbReference type="Proteomes" id="UP001500929">
    <property type="component" value="Unassembled WGS sequence"/>
</dbReference>
<dbReference type="Pfam" id="PF02810">
    <property type="entry name" value="SEC-C"/>
    <property type="match status" value="1"/>
</dbReference>
<dbReference type="HAMAP" id="MF_00612">
    <property type="entry name" value="UPF0225"/>
    <property type="match status" value="1"/>
</dbReference>
<feature type="domain" description="YchJ-like middle NTF2-like" evidence="3">
    <location>
        <begin position="29"/>
        <end position="126"/>
    </location>
</feature>
<evidence type="ECO:0000256" key="1">
    <source>
        <dbReference type="ARBA" id="ARBA00010839"/>
    </source>
</evidence>
<proteinExistence type="inferred from homology"/>
<dbReference type="Gene3D" id="3.10.450.50">
    <property type="match status" value="1"/>
</dbReference>
<protein>
    <recommendedName>
        <fullName evidence="2">UPF0225 protein GCM10009851_32710</fullName>
    </recommendedName>
</protein>